<evidence type="ECO:0000313" key="1">
    <source>
        <dbReference type="EMBL" id="KAG5543250.1"/>
    </source>
</evidence>
<organism evidence="1 2">
    <name type="scientific">Rhododendron griersonianum</name>
    <dbReference type="NCBI Taxonomy" id="479676"/>
    <lineage>
        <taxon>Eukaryota</taxon>
        <taxon>Viridiplantae</taxon>
        <taxon>Streptophyta</taxon>
        <taxon>Embryophyta</taxon>
        <taxon>Tracheophyta</taxon>
        <taxon>Spermatophyta</taxon>
        <taxon>Magnoliopsida</taxon>
        <taxon>eudicotyledons</taxon>
        <taxon>Gunneridae</taxon>
        <taxon>Pentapetalae</taxon>
        <taxon>asterids</taxon>
        <taxon>Ericales</taxon>
        <taxon>Ericaceae</taxon>
        <taxon>Ericoideae</taxon>
        <taxon>Rhodoreae</taxon>
        <taxon>Rhododendron</taxon>
    </lineage>
</organism>
<comment type="caution">
    <text evidence="1">The sequence shown here is derived from an EMBL/GenBank/DDBJ whole genome shotgun (WGS) entry which is preliminary data.</text>
</comment>
<gene>
    <name evidence="1" type="ORF">RHGRI_016103</name>
</gene>
<sequence length="70" mass="7101">MVPYTSLRTYAANFFSSSSMVAAETGGGGMTAAAASGLRSGRSSLAEEPSSIGSGWWDLGFRSLSSDSIG</sequence>
<name>A0AAV6JSB8_9ERIC</name>
<evidence type="ECO:0000313" key="2">
    <source>
        <dbReference type="Proteomes" id="UP000823749"/>
    </source>
</evidence>
<proteinExistence type="predicted"/>
<accession>A0AAV6JSB8</accession>
<dbReference type="Proteomes" id="UP000823749">
    <property type="component" value="Chromosome 6"/>
</dbReference>
<reference evidence="1 2" key="1">
    <citation type="submission" date="2020-08" db="EMBL/GenBank/DDBJ databases">
        <title>Plant Genome Project.</title>
        <authorList>
            <person name="Zhang R.-G."/>
        </authorList>
    </citation>
    <scope>NUCLEOTIDE SEQUENCE [LARGE SCALE GENOMIC DNA]</scope>
    <source>
        <strain evidence="1">WSP0</strain>
        <tissue evidence="1">Leaf</tissue>
    </source>
</reference>
<keyword evidence="2" id="KW-1185">Reference proteome</keyword>
<protein>
    <submittedName>
        <fullName evidence="1">Uncharacterized protein</fullName>
    </submittedName>
</protein>
<dbReference type="EMBL" id="JACTNZ010000006">
    <property type="protein sequence ID" value="KAG5543250.1"/>
    <property type="molecule type" value="Genomic_DNA"/>
</dbReference>
<dbReference type="AlphaFoldDB" id="A0AAV6JSB8"/>